<comment type="caution">
    <text evidence="2">The sequence shown here is derived from an EMBL/GenBank/DDBJ whole genome shotgun (WGS) entry which is preliminary data.</text>
</comment>
<name>A0A2G8JXZ8_STIJA</name>
<reference evidence="2 3" key="1">
    <citation type="journal article" date="2017" name="PLoS Biol.">
        <title>The sea cucumber genome provides insights into morphological evolution and visceral regeneration.</title>
        <authorList>
            <person name="Zhang X."/>
            <person name="Sun L."/>
            <person name="Yuan J."/>
            <person name="Sun Y."/>
            <person name="Gao Y."/>
            <person name="Zhang L."/>
            <person name="Li S."/>
            <person name="Dai H."/>
            <person name="Hamel J.F."/>
            <person name="Liu C."/>
            <person name="Yu Y."/>
            <person name="Liu S."/>
            <person name="Lin W."/>
            <person name="Guo K."/>
            <person name="Jin S."/>
            <person name="Xu P."/>
            <person name="Storey K.B."/>
            <person name="Huan P."/>
            <person name="Zhang T."/>
            <person name="Zhou Y."/>
            <person name="Zhang J."/>
            <person name="Lin C."/>
            <person name="Li X."/>
            <person name="Xing L."/>
            <person name="Huo D."/>
            <person name="Sun M."/>
            <person name="Wang L."/>
            <person name="Mercier A."/>
            <person name="Li F."/>
            <person name="Yang H."/>
            <person name="Xiang J."/>
        </authorList>
    </citation>
    <scope>NUCLEOTIDE SEQUENCE [LARGE SCALE GENOMIC DNA]</scope>
    <source>
        <strain evidence="2">Shaxun</strain>
        <tissue evidence="2">Muscle</tissue>
    </source>
</reference>
<evidence type="ECO:0000313" key="3">
    <source>
        <dbReference type="Proteomes" id="UP000230750"/>
    </source>
</evidence>
<evidence type="ECO:0000256" key="1">
    <source>
        <dbReference type="SAM" id="MobiDB-lite"/>
    </source>
</evidence>
<evidence type="ECO:0000313" key="2">
    <source>
        <dbReference type="EMBL" id="PIK40646.1"/>
    </source>
</evidence>
<gene>
    <name evidence="2" type="ORF">BSL78_22499</name>
</gene>
<organism evidence="2 3">
    <name type="scientific">Stichopus japonicus</name>
    <name type="common">Sea cucumber</name>
    <dbReference type="NCBI Taxonomy" id="307972"/>
    <lineage>
        <taxon>Eukaryota</taxon>
        <taxon>Metazoa</taxon>
        <taxon>Echinodermata</taxon>
        <taxon>Eleutherozoa</taxon>
        <taxon>Echinozoa</taxon>
        <taxon>Holothuroidea</taxon>
        <taxon>Aspidochirotacea</taxon>
        <taxon>Aspidochirotida</taxon>
        <taxon>Stichopodidae</taxon>
        <taxon>Apostichopus</taxon>
    </lineage>
</organism>
<feature type="compositionally biased region" description="Basic and acidic residues" evidence="1">
    <location>
        <begin position="105"/>
        <end position="120"/>
    </location>
</feature>
<accession>A0A2G8JXZ8</accession>
<protein>
    <submittedName>
        <fullName evidence="2">Uncharacterized protein</fullName>
    </submittedName>
</protein>
<feature type="region of interest" description="Disordered" evidence="1">
    <location>
        <begin position="103"/>
        <end position="147"/>
    </location>
</feature>
<keyword evidence="3" id="KW-1185">Reference proteome</keyword>
<feature type="region of interest" description="Disordered" evidence="1">
    <location>
        <begin position="1"/>
        <end position="86"/>
    </location>
</feature>
<dbReference type="EMBL" id="MRZV01001099">
    <property type="protein sequence ID" value="PIK40646.1"/>
    <property type="molecule type" value="Genomic_DNA"/>
</dbReference>
<dbReference type="AlphaFoldDB" id="A0A2G8JXZ8"/>
<proteinExistence type="predicted"/>
<dbReference type="Proteomes" id="UP000230750">
    <property type="component" value="Unassembled WGS sequence"/>
</dbReference>
<sequence length="190" mass="21469">MIISPQDEVRNVNSAAGERRGEELSNNYKSDVPPYQSEHVTSPDAARSRLSRQSKIQDQEESEGNNISDGKNVLGLEDRVRDDSESVQTYANVVQDQGLVNHYSEQGHEYANDNSEDRRAAGVYGDGYANDVPEDTANEVEPHPGEDEYLRDSLEEDVPRDYEIGREQELRKVGELMKKMPSEDFYTLQA</sequence>